<dbReference type="InterPro" id="IPR043504">
    <property type="entry name" value="Peptidase_S1_PA_chymotrypsin"/>
</dbReference>
<evidence type="ECO:0000313" key="10">
    <source>
        <dbReference type="Proteomes" id="UP001353858"/>
    </source>
</evidence>
<dbReference type="FunFam" id="2.40.10.10:FF:000068">
    <property type="entry name" value="transmembrane protease serine 2"/>
    <property type="match status" value="1"/>
</dbReference>
<dbReference type="AlphaFoldDB" id="A0AAN7Q5W7"/>
<comment type="similarity">
    <text evidence="5">Belongs to the peptidase S1 family. CLIP subfamily.</text>
</comment>
<keyword evidence="4" id="KW-1015">Disulfide bond</keyword>
<dbReference type="FunFam" id="2.40.10.10:FF:000034">
    <property type="entry name" value="Eupolytin"/>
    <property type="match status" value="1"/>
</dbReference>
<evidence type="ECO:0000256" key="1">
    <source>
        <dbReference type="ARBA" id="ARBA00022670"/>
    </source>
</evidence>
<evidence type="ECO:0000313" key="9">
    <source>
        <dbReference type="EMBL" id="KAK4881225.1"/>
    </source>
</evidence>
<dbReference type="InterPro" id="IPR001314">
    <property type="entry name" value="Peptidase_S1A"/>
</dbReference>
<keyword evidence="10" id="KW-1185">Reference proteome</keyword>
<sequence>MFLLRLLAYYVIMSTAKSKIILHNKIVGGRPVEISAVPFQLSVYYKKSFHCGASLITLKNALTAGHCVYDDNKILQPRHFTVYAGSIYTTSEFRSEVLSIKAHPKYNDDTVLNDIAILELQNTLHVSANINIIQLPEPNFEVPTGADVTVSGWGLTSENGTHSDVLLIVDLLTVNREDCKKNYSLFGDISDSVLCAGTIAGDKDACYGDSGGPLVYEKMLVGIVSWGNGCKVAFTNRIVGGRAIEISEVPFQLSLYSYWSFICGASLITNKVALTAGHCVYSGGNVIPKSRYSVLAGNTYIFSGARTPVASIKEHPNYDDNTLLNDIAILVLEYPLTLTLNIKTATLPAPNYEVPTGAIVTVSGWGLTKENGAISRNLQAVDLQVIDRNVCKNLYRSYNDVSDSMLCAGDKNGKDACNGDSGGPLVYNKVLVGIVSWGRGCARIDSPGVYTRVSSHIEFIKQYI</sequence>
<proteinExistence type="inferred from homology"/>
<dbReference type="InterPro" id="IPR001254">
    <property type="entry name" value="Trypsin_dom"/>
</dbReference>
<feature type="signal peptide" evidence="7">
    <location>
        <begin position="1"/>
        <end position="18"/>
    </location>
</feature>
<feature type="domain" description="Peptidase S1" evidence="8">
    <location>
        <begin position="26"/>
        <end position="230"/>
    </location>
</feature>
<dbReference type="Proteomes" id="UP001353858">
    <property type="component" value="Unassembled WGS sequence"/>
</dbReference>
<evidence type="ECO:0000256" key="5">
    <source>
        <dbReference type="ARBA" id="ARBA00024195"/>
    </source>
</evidence>
<dbReference type="Pfam" id="PF00089">
    <property type="entry name" value="Trypsin"/>
    <property type="match status" value="2"/>
</dbReference>
<dbReference type="GO" id="GO:0004252">
    <property type="term" value="F:serine-type endopeptidase activity"/>
    <property type="evidence" value="ECO:0007669"/>
    <property type="project" value="InterPro"/>
</dbReference>
<dbReference type="PROSITE" id="PS00135">
    <property type="entry name" value="TRYPSIN_SER"/>
    <property type="match status" value="1"/>
</dbReference>
<keyword evidence="7" id="KW-0732">Signal</keyword>
<evidence type="ECO:0000256" key="7">
    <source>
        <dbReference type="SAM" id="SignalP"/>
    </source>
</evidence>
<feature type="chain" id="PRO_5043024892" description="Peptidase S1 domain-containing protein" evidence="7">
    <location>
        <begin position="19"/>
        <end position="464"/>
    </location>
</feature>
<feature type="domain" description="Peptidase S1" evidence="8">
    <location>
        <begin position="238"/>
        <end position="464"/>
    </location>
</feature>
<dbReference type="InterPro" id="IPR009003">
    <property type="entry name" value="Peptidase_S1_PA"/>
</dbReference>
<dbReference type="InterPro" id="IPR033116">
    <property type="entry name" value="TRYPSIN_SER"/>
</dbReference>
<dbReference type="PANTHER" id="PTHR24276">
    <property type="entry name" value="POLYSERASE-RELATED"/>
    <property type="match status" value="1"/>
</dbReference>
<dbReference type="FunFam" id="2.40.10.10:FF:000002">
    <property type="entry name" value="Transmembrane protease serine"/>
    <property type="match status" value="1"/>
</dbReference>
<name>A0AAN7Q5W7_9COLE</name>
<dbReference type="GO" id="GO:0006508">
    <property type="term" value="P:proteolysis"/>
    <property type="evidence" value="ECO:0007669"/>
    <property type="project" value="UniProtKB-KW"/>
</dbReference>
<evidence type="ECO:0000259" key="8">
    <source>
        <dbReference type="PROSITE" id="PS50240"/>
    </source>
</evidence>
<dbReference type="SMART" id="SM00020">
    <property type="entry name" value="Tryp_SPc"/>
    <property type="match status" value="2"/>
</dbReference>
<evidence type="ECO:0000256" key="4">
    <source>
        <dbReference type="ARBA" id="ARBA00023157"/>
    </source>
</evidence>
<dbReference type="PROSITE" id="PS50240">
    <property type="entry name" value="TRYPSIN_DOM"/>
    <property type="match status" value="2"/>
</dbReference>
<comment type="caution">
    <text evidence="9">The sequence shown here is derived from an EMBL/GenBank/DDBJ whole genome shotgun (WGS) entry which is preliminary data.</text>
</comment>
<dbReference type="EMBL" id="JARPUR010000002">
    <property type="protein sequence ID" value="KAK4881225.1"/>
    <property type="molecule type" value="Genomic_DNA"/>
</dbReference>
<dbReference type="PRINTS" id="PR00722">
    <property type="entry name" value="CHYMOTRYPSIN"/>
</dbReference>
<dbReference type="InterPro" id="IPR050430">
    <property type="entry name" value="Peptidase_S1"/>
</dbReference>
<dbReference type="SUPFAM" id="SSF50494">
    <property type="entry name" value="Trypsin-like serine proteases"/>
    <property type="match status" value="2"/>
</dbReference>
<reference evidence="10" key="1">
    <citation type="submission" date="2023-01" db="EMBL/GenBank/DDBJ databases">
        <title>Key to firefly adult light organ development and bioluminescence: homeobox transcription factors regulate luciferase expression and transportation to peroxisome.</title>
        <authorList>
            <person name="Fu X."/>
        </authorList>
    </citation>
    <scope>NUCLEOTIDE SEQUENCE [LARGE SCALE GENOMIC DNA]</scope>
</reference>
<protein>
    <recommendedName>
        <fullName evidence="8">Peptidase S1 domain-containing protein</fullName>
    </recommendedName>
</protein>
<dbReference type="PROSITE" id="PS00134">
    <property type="entry name" value="TRYPSIN_HIS"/>
    <property type="match status" value="1"/>
</dbReference>
<dbReference type="Gene3D" id="2.40.10.10">
    <property type="entry name" value="Trypsin-like serine proteases"/>
    <property type="match status" value="2"/>
</dbReference>
<evidence type="ECO:0000256" key="2">
    <source>
        <dbReference type="ARBA" id="ARBA00022801"/>
    </source>
</evidence>
<dbReference type="InterPro" id="IPR018114">
    <property type="entry name" value="TRYPSIN_HIS"/>
</dbReference>
<dbReference type="CDD" id="cd00190">
    <property type="entry name" value="Tryp_SPc"/>
    <property type="match status" value="2"/>
</dbReference>
<accession>A0AAN7Q5W7</accession>
<dbReference type="PANTHER" id="PTHR24276:SF91">
    <property type="entry name" value="AT26814P-RELATED"/>
    <property type="match status" value="1"/>
</dbReference>
<keyword evidence="3 6" id="KW-0720">Serine protease</keyword>
<keyword evidence="2 6" id="KW-0378">Hydrolase</keyword>
<keyword evidence="1 6" id="KW-0645">Protease</keyword>
<organism evidence="9 10">
    <name type="scientific">Aquatica leii</name>
    <dbReference type="NCBI Taxonomy" id="1421715"/>
    <lineage>
        <taxon>Eukaryota</taxon>
        <taxon>Metazoa</taxon>
        <taxon>Ecdysozoa</taxon>
        <taxon>Arthropoda</taxon>
        <taxon>Hexapoda</taxon>
        <taxon>Insecta</taxon>
        <taxon>Pterygota</taxon>
        <taxon>Neoptera</taxon>
        <taxon>Endopterygota</taxon>
        <taxon>Coleoptera</taxon>
        <taxon>Polyphaga</taxon>
        <taxon>Elateriformia</taxon>
        <taxon>Elateroidea</taxon>
        <taxon>Lampyridae</taxon>
        <taxon>Luciolinae</taxon>
        <taxon>Aquatica</taxon>
    </lineage>
</organism>
<evidence type="ECO:0000256" key="3">
    <source>
        <dbReference type="ARBA" id="ARBA00022825"/>
    </source>
</evidence>
<gene>
    <name evidence="9" type="ORF">RN001_004544</name>
</gene>
<evidence type="ECO:0000256" key="6">
    <source>
        <dbReference type="RuleBase" id="RU363034"/>
    </source>
</evidence>